<dbReference type="EMBL" id="OX465079">
    <property type="protein sequence ID" value="CAI9276456.1"/>
    <property type="molecule type" value="Genomic_DNA"/>
</dbReference>
<accession>A0AA35YLW5</accession>
<gene>
    <name evidence="1" type="ORF">LSALG_LOCUS16431</name>
</gene>
<dbReference type="Proteomes" id="UP001177003">
    <property type="component" value="Chromosome 3"/>
</dbReference>
<dbReference type="AlphaFoldDB" id="A0AA35YLW5"/>
<protein>
    <submittedName>
        <fullName evidence="1">Uncharacterized protein</fullName>
    </submittedName>
</protein>
<evidence type="ECO:0000313" key="1">
    <source>
        <dbReference type="EMBL" id="CAI9276456.1"/>
    </source>
</evidence>
<name>A0AA35YLW5_LACSI</name>
<evidence type="ECO:0000313" key="2">
    <source>
        <dbReference type="Proteomes" id="UP001177003"/>
    </source>
</evidence>
<sequence>MDFKEKVDFLCKSYSYLKSTIDHWINRAWNQFPGNKDIFESKLEGEVSKDFSNVEKQNEDVMLCQELRDVQLDQLSMAQFLDHPRLHEQSVVLINSNEVLEDHSIETSKILSHPIVSNQFYDPDAIISNTLGNPSRVCSNQALVIGESSTSIEGEGSYSINTKPSRPKRDLQPGLALCSPYHKKEVDTTERVSRLEERVTGSLFVAMCNPREKVYESANRFVGIRSVIESLIPGYRIHREQEASLVPINSGFEYIIESIYIDEDFQISMSLLLVPMFAPVQQAKYPWFHCQAKIPTNKTSTCYCNSGKFSSLNIVVKCLDTRIGTL</sequence>
<organism evidence="1 2">
    <name type="scientific">Lactuca saligna</name>
    <name type="common">Willowleaf lettuce</name>
    <dbReference type="NCBI Taxonomy" id="75948"/>
    <lineage>
        <taxon>Eukaryota</taxon>
        <taxon>Viridiplantae</taxon>
        <taxon>Streptophyta</taxon>
        <taxon>Embryophyta</taxon>
        <taxon>Tracheophyta</taxon>
        <taxon>Spermatophyta</taxon>
        <taxon>Magnoliopsida</taxon>
        <taxon>eudicotyledons</taxon>
        <taxon>Gunneridae</taxon>
        <taxon>Pentapetalae</taxon>
        <taxon>asterids</taxon>
        <taxon>campanulids</taxon>
        <taxon>Asterales</taxon>
        <taxon>Asteraceae</taxon>
        <taxon>Cichorioideae</taxon>
        <taxon>Cichorieae</taxon>
        <taxon>Lactucinae</taxon>
        <taxon>Lactuca</taxon>
    </lineage>
</organism>
<reference evidence="1" key="1">
    <citation type="submission" date="2023-04" db="EMBL/GenBank/DDBJ databases">
        <authorList>
            <person name="Vijverberg K."/>
            <person name="Xiong W."/>
            <person name="Schranz E."/>
        </authorList>
    </citation>
    <scope>NUCLEOTIDE SEQUENCE</scope>
</reference>
<keyword evidence="2" id="KW-1185">Reference proteome</keyword>
<proteinExistence type="predicted"/>